<protein>
    <submittedName>
        <fullName evidence="1">Uncharacterized protein</fullName>
    </submittedName>
</protein>
<proteinExistence type="predicted"/>
<comment type="caution">
    <text evidence="1">The sequence shown here is derived from an EMBL/GenBank/DDBJ whole genome shotgun (WGS) entry which is preliminary data.</text>
</comment>
<gene>
    <name evidence="1" type="ORF">XENOCAPTIV_030983</name>
</gene>
<dbReference type="EMBL" id="JAHRIN010043001">
    <property type="protein sequence ID" value="MEQ2206560.1"/>
    <property type="molecule type" value="Genomic_DNA"/>
</dbReference>
<keyword evidence="2" id="KW-1185">Reference proteome</keyword>
<sequence>MHSSLPFFESMYGWFHLVMRDTVKVKCVCVLSTLLCLSLKECRMCPLCLGFFFFPGWSGVEGEFGVCVFICVVSSAIACPFSRDGLFVTHRHKIIRLVVVCL</sequence>
<accession>A0ABV0REI5</accession>
<evidence type="ECO:0000313" key="2">
    <source>
        <dbReference type="Proteomes" id="UP001434883"/>
    </source>
</evidence>
<reference evidence="1 2" key="1">
    <citation type="submission" date="2021-06" db="EMBL/GenBank/DDBJ databases">
        <authorList>
            <person name="Palmer J.M."/>
        </authorList>
    </citation>
    <scope>NUCLEOTIDE SEQUENCE [LARGE SCALE GENOMIC DNA]</scope>
    <source>
        <strain evidence="1 2">XC_2019</strain>
        <tissue evidence="1">Muscle</tissue>
    </source>
</reference>
<evidence type="ECO:0000313" key="1">
    <source>
        <dbReference type="EMBL" id="MEQ2206560.1"/>
    </source>
</evidence>
<name>A0ABV0REI5_9TELE</name>
<dbReference type="Proteomes" id="UP001434883">
    <property type="component" value="Unassembled WGS sequence"/>
</dbReference>
<organism evidence="1 2">
    <name type="scientific">Xenoophorus captivus</name>
    <dbReference type="NCBI Taxonomy" id="1517983"/>
    <lineage>
        <taxon>Eukaryota</taxon>
        <taxon>Metazoa</taxon>
        <taxon>Chordata</taxon>
        <taxon>Craniata</taxon>
        <taxon>Vertebrata</taxon>
        <taxon>Euteleostomi</taxon>
        <taxon>Actinopterygii</taxon>
        <taxon>Neopterygii</taxon>
        <taxon>Teleostei</taxon>
        <taxon>Neoteleostei</taxon>
        <taxon>Acanthomorphata</taxon>
        <taxon>Ovalentaria</taxon>
        <taxon>Atherinomorphae</taxon>
        <taxon>Cyprinodontiformes</taxon>
        <taxon>Goodeidae</taxon>
        <taxon>Xenoophorus</taxon>
    </lineage>
</organism>